<proteinExistence type="predicted"/>
<dbReference type="Proteomes" id="UP001521184">
    <property type="component" value="Unassembled WGS sequence"/>
</dbReference>
<dbReference type="PANTHER" id="PTHR38117:SF1">
    <property type="entry name" value="DUF3074 DOMAIN-CONTAINING PROTEIN"/>
    <property type="match status" value="1"/>
</dbReference>
<gene>
    <name evidence="3" type="ORF">SLS58_002549</name>
</gene>
<keyword evidence="4" id="KW-1185">Reference proteome</keyword>
<evidence type="ECO:0000259" key="2">
    <source>
        <dbReference type="Pfam" id="PF23155"/>
    </source>
</evidence>
<dbReference type="PANTHER" id="PTHR38117">
    <property type="entry name" value="NACHT AND WD40 DOMAIN PROTEIN"/>
    <property type="match status" value="1"/>
</dbReference>
<evidence type="ECO:0000256" key="1">
    <source>
        <dbReference type="SAM" id="MobiDB-lite"/>
    </source>
</evidence>
<feature type="domain" description="DUF7053" evidence="2">
    <location>
        <begin position="29"/>
        <end position="179"/>
    </location>
</feature>
<evidence type="ECO:0000313" key="4">
    <source>
        <dbReference type="Proteomes" id="UP001521184"/>
    </source>
</evidence>
<comment type="caution">
    <text evidence="3">The sequence shown here is derived from an EMBL/GenBank/DDBJ whole genome shotgun (WGS) entry which is preliminary data.</text>
</comment>
<reference evidence="3 4" key="1">
    <citation type="journal article" date="2023" name="Plant Dis.">
        <title>First Report of Diplodia intermedia Causing Canker and Dieback Diseases on Apple Trees in Canada.</title>
        <authorList>
            <person name="Ellouze W."/>
            <person name="Ilyukhin E."/>
            <person name="Sulman M."/>
            <person name="Ali S."/>
        </authorList>
    </citation>
    <scope>NUCLEOTIDE SEQUENCE [LARGE SCALE GENOMIC DNA]</scope>
    <source>
        <strain evidence="3 4">M45-28</strain>
    </source>
</reference>
<dbReference type="Pfam" id="PF23155">
    <property type="entry name" value="DUF7053"/>
    <property type="match status" value="1"/>
</dbReference>
<organism evidence="3 4">
    <name type="scientific">Diplodia intermedia</name>
    <dbReference type="NCBI Taxonomy" id="856260"/>
    <lineage>
        <taxon>Eukaryota</taxon>
        <taxon>Fungi</taxon>
        <taxon>Dikarya</taxon>
        <taxon>Ascomycota</taxon>
        <taxon>Pezizomycotina</taxon>
        <taxon>Dothideomycetes</taxon>
        <taxon>Dothideomycetes incertae sedis</taxon>
        <taxon>Botryosphaeriales</taxon>
        <taxon>Botryosphaeriaceae</taxon>
        <taxon>Diplodia</taxon>
    </lineage>
</organism>
<feature type="compositionally biased region" description="Basic and acidic residues" evidence="1">
    <location>
        <begin position="57"/>
        <end position="67"/>
    </location>
</feature>
<protein>
    <recommendedName>
        <fullName evidence="2">DUF7053 domain-containing protein</fullName>
    </recommendedName>
</protein>
<name>A0ABR3TZM7_9PEZI</name>
<sequence>MSVSSYINTTFTVTFSRSLPDGPDGDAANTTRDAALALLHDHPTIVTLSPLVTRYERVDDDRDKDNDNDNNEGGDAANKNEETYLVWETISYVPGTHLWDSELGIKAAFEDTPDGTKAAVTAPLGFKSCFEWKIVRDESGGWMAEESVTATCPWGLRWFVEGTMRKAHEVILGRFVERVGEKVGVGRKGDWK</sequence>
<accession>A0ABR3TZM7</accession>
<dbReference type="EMBL" id="JAKEKT020000011">
    <property type="protein sequence ID" value="KAL1647748.1"/>
    <property type="molecule type" value="Genomic_DNA"/>
</dbReference>
<evidence type="ECO:0000313" key="3">
    <source>
        <dbReference type="EMBL" id="KAL1647748.1"/>
    </source>
</evidence>
<feature type="region of interest" description="Disordered" evidence="1">
    <location>
        <begin position="57"/>
        <end position="80"/>
    </location>
</feature>
<dbReference type="InterPro" id="IPR055481">
    <property type="entry name" value="DUF7053"/>
</dbReference>